<gene>
    <name evidence="1" type="ORF">G3M58_82040</name>
</gene>
<dbReference type="GO" id="GO:0016301">
    <property type="term" value="F:kinase activity"/>
    <property type="evidence" value="ECO:0007669"/>
    <property type="project" value="UniProtKB-KW"/>
</dbReference>
<sequence length="56" mass="6464">LGPEAGMVGAADLARLVARRFRRANRRRVERYERYAQIYDQAASTIRNTRPTRTAD</sequence>
<proteinExistence type="predicted"/>
<name>A0A6G3XT19_9ACTN</name>
<protein>
    <submittedName>
        <fullName evidence="1">Glucokinase</fullName>
    </submittedName>
</protein>
<dbReference type="AlphaFoldDB" id="A0A6G3XT19"/>
<organism evidence="1">
    <name type="scientific">Streptomyces sp. SID7499</name>
    <dbReference type="NCBI Taxonomy" id="2706086"/>
    <lineage>
        <taxon>Bacteria</taxon>
        <taxon>Bacillati</taxon>
        <taxon>Actinomycetota</taxon>
        <taxon>Actinomycetes</taxon>
        <taxon>Kitasatosporales</taxon>
        <taxon>Streptomycetaceae</taxon>
        <taxon>Streptomyces</taxon>
    </lineage>
</organism>
<keyword evidence="1" id="KW-0418">Kinase</keyword>
<accession>A0A6G3XT19</accession>
<feature type="non-terminal residue" evidence="1">
    <location>
        <position position="1"/>
    </location>
</feature>
<keyword evidence="1" id="KW-0808">Transferase</keyword>
<comment type="caution">
    <text evidence="1">The sequence shown here is derived from an EMBL/GenBank/DDBJ whole genome shotgun (WGS) entry which is preliminary data.</text>
</comment>
<evidence type="ECO:0000313" key="1">
    <source>
        <dbReference type="EMBL" id="NEE20833.1"/>
    </source>
</evidence>
<dbReference type="EMBL" id="JAAGMN010008782">
    <property type="protein sequence ID" value="NEE20833.1"/>
    <property type="molecule type" value="Genomic_DNA"/>
</dbReference>
<reference evidence="1" key="1">
    <citation type="submission" date="2020-01" db="EMBL/GenBank/DDBJ databases">
        <title>Insect and environment-associated Actinomycetes.</title>
        <authorList>
            <person name="Currrie C."/>
            <person name="Chevrette M."/>
            <person name="Carlson C."/>
            <person name="Stubbendieck R."/>
            <person name="Wendt-Pienkowski E."/>
        </authorList>
    </citation>
    <scope>NUCLEOTIDE SEQUENCE</scope>
    <source>
        <strain evidence="1">SID7499</strain>
    </source>
</reference>